<evidence type="ECO:0000313" key="2">
    <source>
        <dbReference type="Proteomes" id="UP001204772"/>
    </source>
</evidence>
<accession>A0ABT1FPG5</accession>
<proteinExistence type="predicted"/>
<evidence type="ECO:0000313" key="1">
    <source>
        <dbReference type="EMBL" id="MCP1383674.1"/>
    </source>
</evidence>
<dbReference type="Proteomes" id="UP001204772">
    <property type="component" value="Unassembled WGS sequence"/>
</dbReference>
<protein>
    <submittedName>
        <fullName evidence="1">Uncharacterized protein</fullName>
    </submittedName>
</protein>
<comment type="caution">
    <text evidence="1">The sequence shown here is derived from an EMBL/GenBank/DDBJ whole genome shotgun (WGS) entry which is preliminary data.</text>
</comment>
<organism evidence="1 2">
    <name type="scientific">Runella salmonicolor</name>
    <dbReference type="NCBI Taxonomy" id="2950278"/>
    <lineage>
        <taxon>Bacteria</taxon>
        <taxon>Pseudomonadati</taxon>
        <taxon>Bacteroidota</taxon>
        <taxon>Cytophagia</taxon>
        <taxon>Cytophagales</taxon>
        <taxon>Spirosomataceae</taxon>
        <taxon>Runella</taxon>
    </lineage>
</organism>
<keyword evidence="2" id="KW-1185">Reference proteome</keyword>
<name>A0ABT1FPG5_9BACT</name>
<dbReference type="EMBL" id="JAMZEL010000005">
    <property type="protein sequence ID" value="MCP1383674.1"/>
    <property type="molecule type" value="Genomic_DNA"/>
</dbReference>
<sequence length="153" mass="17224">MNHQERKSSPWRLWTCYAAAVLLMSVSCKKEEPNPLDEGVVSCAAGDLYDWVLITKFENEPADVSRSALLFKRGFSVGGGYSPDPPQHSIFVCGLSGVKVEGLEQTYIFTNEYMQNPRYLYRVWGRIFWARGIGGFTGIPVLATQIDKVERIP</sequence>
<gene>
    <name evidence="1" type="ORF">NCI00_14605</name>
</gene>
<reference evidence="1 2" key="1">
    <citation type="submission" date="2022-06" db="EMBL/GenBank/DDBJ databases">
        <title>Runella sp. S5 genome sequencing.</title>
        <authorList>
            <person name="Park S."/>
        </authorList>
    </citation>
    <scope>NUCLEOTIDE SEQUENCE [LARGE SCALE GENOMIC DNA]</scope>
    <source>
        <strain evidence="1 2">S5</strain>
    </source>
</reference>
<dbReference type="RefSeq" id="WP_253528709.1">
    <property type="nucleotide sequence ID" value="NZ_JAMZEL010000005.1"/>
</dbReference>
<dbReference type="PROSITE" id="PS51257">
    <property type="entry name" value="PROKAR_LIPOPROTEIN"/>
    <property type="match status" value="1"/>
</dbReference>